<evidence type="ECO:0000313" key="3">
    <source>
        <dbReference type="EMBL" id="KAJ5568841.1"/>
    </source>
</evidence>
<feature type="compositionally biased region" description="Basic and acidic residues" evidence="1">
    <location>
        <begin position="358"/>
        <end position="367"/>
    </location>
</feature>
<feature type="region of interest" description="Disordered" evidence="1">
    <location>
        <begin position="319"/>
        <end position="367"/>
    </location>
</feature>
<accession>A0AAD6D9R4</accession>
<evidence type="ECO:0000313" key="4">
    <source>
        <dbReference type="Proteomes" id="UP001216150"/>
    </source>
</evidence>
<evidence type="ECO:0000256" key="1">
    <source>
        <dbReference type="SAM" id="MobiDB-lite"/>
    </source>
</evidence>
<dbReference type="Pfam" id="PF13391">
    <property type="entry name" value="HNH_2"/>
    <property type="match status" value="1"/>
</dbReference>
<dbReference type="AlphaFoldDB" id="A0AAD6D9R4"/>
<name>A0AAD6D9R4_9EURO</name>
<dbReference type="InterPro" id="IPR003615">
    <property type="entry name" value="HNH_nuc"/>
</dbReference>
<organism evidence="3 4">
    <name type="scientific">Penicillium hetheringtonii</name>
    <dbReference type="NCBI Taxonomy" id="911720"/>
    <lineage>
        <taxon>Eukaryota</taxon>
        <taxon>Fungi</taxon>
        <taxon>Dikarya</taxon>
        <taxon>Ascomycota</taxon>
        <taxon>Pezizomycotina</taxon>
        <taxon>Eurotiomycetes</taxon>
        <taxon>Eurotiomycetidae</taxon>
        <taxon>Eurotiales</taxon>
        <taxon>Aspergillaceae</taxon>
        <taxon>Penicillium</taxon>
    </lineage>
</organism>
<protein>
    <recommendedName>
        <fullName evidence="2">HNH nuclease domain-containing protein</fullName>
    </recommendedName>
</protein>
<keyword evidence="4" id="KW-1185">Reference proteome</keyword>
<reference evidence="3 4" key="1">
    <citation type="journal article" date="2023" name="IMA Fungus">
        <title>Comparative genomic study of the Penicillium genus elucidates a diverse pangenome and 15 lateral gene transfer events.</title>
        <authorList>
            <person name="Petersen C."/>
            <person name="Sorensen T."/>
            <person name="Nielsen M.R."/>
            <person name="Sondergaard T.E."/>
            <person name="Sorensen J.L."/>
            <person name="Fitzpatrick D.A."/>
            <person name="Frisvad J.C."/>
            <person name="Nielsen K.L."/>
        </authorList>
    </citation>
    <scope>NUCLEOTIDE SEQUENCE [LARGE SCALE GENOMIC DNA]</scope>
    <source>
        <strain evidence="3 4">IBT 29057</strain>
    </source>
</reference>
<feature type="compositionally biased region" description="Basic and acidic residues" evidence="1">
    <location>
        <begin position="337"/>
        <end position="347"/>
    </location>
</feature>
<sequence length="367" mass="41482">MSTRRILSQRLNSYTPLDANDNTSAFLMDFFSVLEIDGKRNLQDDISECADDTTVRQLAESIRTGLVVPMKAQGGRTPTVLISSPRHGLEDSMEDIMSQNISPITRNLQYRLREHCLERDGFKCVVTGLWSRVHSHPAGAPTGNLETAHIIPFVLGAFESSNCPAVARHSEIWTNIRHYFPIIRTMPFSSNQINEERNVLMLHSSLHTEFRGFRICFEATTVTNQYRFRTFSDTETALADLYPANRLVQFRCHEGQWELPDRRLLQIHAAIANFLHMAGQAEAIEKTMRDYSECSGLAPGGDTNIEDLLAVSSLSLLSESRRHPRPANIPRPQSTYVDDKHSRERPRPQAANLPGSENRPENRPQGS</sequence>
<proteinExistence type="predicted"/>
<dbReference type="Proteomes" id="UP001216150">
    <property type="component" value="Unassembled WGS sequence"/>
</dbReference>
<dbReference type="EMBL" id="JAQJAC010000010">
    <property type="protein sequence ID" value="KAJ5568841.1"/>
    <property type="molecule type" value="Genomic_DNA"/>
</dbReference>
<evidence type="ECO:0000259" key="2">
    <source>
        <dbReference type="Pfam" id="PF13391"/>
    </source>
</evidence>
<comment type="caution">
    <text evidence="3">The sequence shown here is derived from an EMBL/GenBank/DDBJ whole genome shotgun (WGS) entry which is preliminary data.</text>
</comment>
<feature type="domain" description="HNH nuclease" evidence="2">
    <location>
        <begin position="124"/>
        <end position="218"/>
    </location>
</feature>
<gene>
    <name evidence="3" type="ORF">N7450_011327</name>
</gene>